<evidence type="ECO:0000313" key="2">
    <source>
        <dbReference type="Proteomes" id="UP000076420"/>
    </source>
</evidence>
<organism evidence="1 2">
    <name type="scientific">Biomphalaria glabrata</name>
    <name type="common">Bloodfluke planorb</name>
    <name type="synonym">Freshwater snail</name>
    <dbReference type="NCBI Taxonomy" id="6526"/>
    <lineage>
        <taxon>Eukaryota</taxon>
        <taxon>Metazoa</taxon>
        <taxon>Spiralia</taxon>
        <taxon>Lophotrochozoa</taxon>
        <taxon>Mollusca</taxon>
        <taxon>Gastropoda</taxon>
        <taxon>Heterobranchia</taxon>
        <taxon>Euthyneura</taxon>
        <taxon>Panpulmonata</taxon>
        <taxon>Hygrophila</taxon>
        <taxon>Lymnaeoidea</taxon>
        <taxon>Planorbidae</taxon>
        <taxon>Biomphalaria</taxon>
    </lineage>
</organism>
<dbReference type="EnsemblMetazoa" id="BGLB020565-RA">
    <property type="protein sequence ID" value="BGLB020565-PA"/>
    <property type="gene ID" value="BGLB020565"/>
</dbReference>
<evidence type="ECO:0000313" key="1">
    <source>
        <dbReference type="EnsemblMetazoa" id="BGLB020565-PA"/>
    </source>
</evidence>
<proteinExistence type="predicted"/>
<protein>
    <recommendedName>
        <fullName evidence="3">Reverse transcriptase domain-containing protein</fullName>
    </recommendedName>
</protein>
<dbReference type="KEGG" id="bgt:106060459"/>
<dbReference type="Proteomes" id="UP000076420">
    <property type="component" value="Unassembled WGS sequence"/>
</dbReference>
<reference evidence="1" key="1">
    <citation type="submission" date="2020-05" db="UniProtKB">
        <authorList>
            <consortium name="EnsemblMetazoa"/>
        </authorList>
    </citation>
    <scope>IDENTIFICATION</scope>
    <source>
        <strain evidence="1">BB02</strain>
    </source>
</reference>
<gene>
    <name evidence="1" type="primary">106060459</name>
</gene>
<dbReference type="STRING" id="6526.A0A2C9KJZ6"/>
<dbReference type="AlphaFoldDB" id="A0A2C9KJZ6"/>
<sequence length="206" mass="23839">MYTNIRKNVQKQLHLMQDTWLSKKVETIQEFADKHDMKNFHAINEVYGPTKSGSSPILNGDATILLTDKDEILKRWAEHFEKVLKTPSIINEVAIDRLQQVPINEKMDDPHMLKETDLAIQQLAHGKAPGSDSIPIEVYKKGGLALIERLHELFFIMWEQESIPQDFIKIPQLSIYTSKKETAKSLTTTKEYLFPLLLGKYLHTFY</sequence>
<accession>A0A2C9KJZ6</accession>
<dbReference type="VEuPathDB" id="VectorBase:BGLB020565"/>
<name>A0A2C9KJZ6_BIOGL</name>
<evidence type="ECO:0008006" key="3">
    <source>
        <dbReference type="Google" id="ProtNLM"/>
    </source>
</evidence>